<evidence type="ECO:0000256" key="1">
    <source>
        <dbReference type="ARBA" id="ARBA00005783"/>
    </source>
</evidence>
<comment type="subcellular location">
    <subcellularLocation>
        <location evidence="6">Nucleus</location>
        <location evidence="6">Nucleolus</location>
    </subcellularLocation>
</comment>
<feature type="region of interest" description="Disordered" evidence="7">
    <location>
        <begin position="719"/>
        <end position="782"/>
    </location>
</feature>
<feature type="region of interest" description="Disordered" evidence="7">
    <location>
        <begin position="225"/>
        <end position="269"/>
    </location>
</feature>
<dbReference type="InterPro" id="IPR016024">
    <property type="entry name" value="ARM-type_fold"/>
</dbReference>
<dbReference type="SUPFAM" id="SSF48371">
    <property type="entry name" value="ARM repeat"/>
    <property type="match status" value="1"/>
</dbReference>
<reference evidence="10" key="1">
    <citation type="submission" date="2015-08" db="EMBL/GenBank/DDBJ databases">
        <authorList>
            <person name="Babu N.S."/>
            <person name="Beckwith C.J."/>
            <person name="Beseler K.G."/>
            <person name="Brison A."/>
            <person name="Carone J.V."/>
            <person name="Caskin T.P."/>
            <person name="Diamond M."/>
            <person name="Durham M.E."/>
            <person name="Foxe J.M."/>
            <person name="Go M."/>
            <person name="Henderson B.A."/>
            <person name="Jones I.B."/>
            <person name="McGettigan J.A."/>
            <person name="Micheletti S.J."/>
            <person name="Nasrallah M.E."/>
            <person name="Ortiz D."/>
            <person name="Piller C.R."/>
            <person name="Privatt S.R."/>
            <person name="Schneider S.L."/>
            <person name="Sharp S."/>
            <person name="Smith T.C."/>
            <person name="Stanton J.D."/>
            <person name="Ullery H.E."/>
            <person name="Wilson R.J."/>
            <person name="Serrano M.G."/>
            <person name="Buck G."/>
            <person name="Lee V."/>
            <person name="Wang Y."/>
            <person name="Carvalho R."/>
            <person name="Voegtly L."/>
            <person name="Shi R."/>
            <person name="Duckworth R."/>
            <person name="Johnson A."/>
            <person name="Loviza R."/>
            <person name="Walstead R."/>
            <person name="Shah Z."/>
            <person name="Kiflezghi M."/>
            <person name="Wade K."/>
            <person name="Ball S.L."/>
            <person name="Bradley K.W."/>
            <person name="Asai D.J."/>
            <person name="Bowman C.A."/>
            <person name="Russell D.A."/>
            <person name="Pope W.H."/>
            <person name="Jacobs-Sera D."/>
            <person name="Hendrix R.W."/>
            <person name="Hatfull G.F."/>
        </authorList>
    </citation>
    <scope>NUCLEOTIDE SEQUENCE</scope>
</reference>
<dbReference type="GO" id="GO:0015031">
    <property type="term" value="P:protein transport"/>
    <property type="evidence" value="ECO:0007669"/>
    <property type="project" value="UniProtKB-KW"/>
</dbReference>
<evidence type="ECO:0000256" key="2">
    <source>
        <dbReference type="ARBA" id="ARBA00022448"/>
    </source>
</evidence>
<name>A0A1D1ZQQ9_AUXPR</name>
<dbReference type="Pfam" id="PF05285">
    <property type="entry name" value="SDA1_dom"/>
    <property type="match status" value="1"/>
</dbReference>
<keyword evidence="4 6" id="KW-0653">Protein transport</keyword>
<dbReference type="PANTHER" id="PTHR12730">
    <property type="entry name" value="HSDA/SDA1-RELATED"/>
    <property type="match status" value="1"/>
</dbReference>
<evidence type="ECO:0000256" key="5">
    <source>
        <dbReference type="ARBA" id="ARBA00023242"/>
    </source>
</evidence>
<feature type="domain" description="SDA1 middle" evidence="8">
    <location>
        <begin position="532"/>
        <end position="721"/>
    </location>
</feature>
<dbReference type="Pfam" id="PF08158">
    <property type="entry name" value="SDA1_HEAT"/>
    <property type="match status" value="1"/>
</dbReference>
<sequence length="782" mass="86228">MSVAQDLLLLQGHIKRDPPGYQDEFELQWRHFKACLDLLHLSPDQPSPGLGELVTFVAQVASCYPALTKSFTGDLMTTLDQHHMLMEPVLRHTIVKALILIRNRGQLPPTELLPLLFRLFRVQDKSLRQLLFRHITSDIKNANKKGRNERLNRTLQNFMYTVLGDEHEGTAKKGLAVMTEMWRRRVWRDARTVNVIASATSHPSPRILLAALKFFIGQDAGAGAGAGADSDSDDEERGAGGPAAPTKEDVYGAFHKGTTSSKKKKQKKLRRVQAAVKKAGRRAEGTQSEAFAALQLLHDPQGFAEGLLRRLQSGGARFETRLVIMTVLSRAVGVHKLLVLNFYPFLQKYIAPHTLDVTTVLAAFIQACHEQVPPDVLEPAVRQLVDQFVHDRARPEVITVGLKTVREICTRCPLVMTPELLQDLTSYKKTRDKAVSSAARGLIGLFRELAPSMLEKRDRGRGADLAAAPLQFGQTTIADGIDGLDLLRRAEAEGRFNSDGELVSDEDDDDDVQGGTSSSEGEEELEEGEEASSDEEASVSGADEDDDDDEEEMASGSEASGSDAELEMGSGEEAGSGSELDEDSEGEEEAAPPAKARRTPQTGSLTQMKKRLQATKAAAAAVATEAAEPWADRILTSEDFEKIRQLQHKRLVDHAMQKHGLKSASKREKAMAAAEDAAEETMALREQLGSMHDSRVAPDDLLGMHKYRKDKMERMATVLKGREGREFGAKASLKKDKTGGLSNREKDKRKNLPMAARSGQARKRMERNKRKSNKNFRGHVRG</sequence>
<dbReference type="AlphaFoldDB" id="A0A1D1ZQQ9"/>
<accession>A0A1D1ZQQ9</accession>
<comment type="similarity">
    <text evidence="1 6">Belongs to the SDA1 family.</text>
</comment>
<organism evidence="10">
    <name type="scientific">Auxenochlorella protothecoides</name>
    <name type="common">Green microalga</name>
    <name type="synonym">Chlorella protothecoides</name>
    <dbReference type="NCBI Taxonomy" id="3075"/>
    <lineage>
        <taxon>Eukaryota</taxon>
        <taxon>Viridiplantae</taxon>
        <taxon>Chlorophyta</taxon>
        <taxon>core chlorophytes</taxon>
        <taxon>Trebouxiophyceae</taxon>
        <taxon>Chlorellales</taxon>
        <taxon>Chlorellaceae</taxon>
        <taxon>Auxenochlorella</taxon>
    </lineage>
</organism>
<evidence type="ECO:0000256" key="6">
    <source>
        <dbReference type="RuleBase" id="RU365057"/>
    </source>
</evidence>
<evidence type="ECO:0000256" key="7">
    <source>
        <dbReference type="SAM" id="MobiDB-lite"/>
    </source>
</evidence>
<keyword evidence="3 6" id="KW-0690">Ribosome biogenesis</keyword>
<proteinExistence type="inferred from homology"/>
<feature type="compositionally biased region" description="Acidic residues" evidence="7">
    <location>
        <begin position="579"/>
        <end position="590"/>
    </location>
</feature>
<comment type="function">
    <text evidence="6">Required for 60S pre-ribosomal subunits export to the cytoplasm.</text>
</comment>
<evidence type="ECO:0000259" key="9">
    <source>
        <dbReference type="Pfam" id="PF08158"/>
    </source>
</evidence>
<evidence type="ECO:0000313" key="10">
    <source>
        <dbReference type="EMBL" id="JAT69045.1"/>
    </source>
</evidence>
<feature type="region of interest" description="Disordered" evidence="7">
    <location>
        <begin position="497"/>
        <end position="612"/>
    </location>
</feature>
<dbReference type="InterPro" id="IPR027312">
    <property type="entry name" value="Sda1"/>
</dbReference>
<dbReference type="GO" id="GO:0000055">
    <property type="term" value="P:ribosomal large subunit export from nucleus"/>
    <property type="evidence" value="ECO:0007669"/>
    <property type="project" value="UniProtKB-UniRule"/>
</dbReference>
<evidence type="ECO:0000259" key="8">
    <source>
        <dbReference type="Pfam" id="PF05285"/>
    </source>
</evidence>
<feature type="domain" description="SDA1 N-terminal" evidence="9">
    <location>
        <begin position="56"/>
        <end position="431"/>
    </location>
</feature>
<gene>
    <name evidence="10" type="ORF">g.58570</name>
</gene>
<keyword evidence="5 6" id="KW-0539">Nucleus</keyword>
<keyword evidence="2 6" id="KW-0813">Transport</keyword>
<dbReference type="InterPro" id="IPR007949">
    <property type="entry name" value="SDA1_MD"/>
</dbReference>
<evidence type="ECO:0000256" key="4">
    <source>
        <dbReference type="ARBA" id="ARBA00022927"/>
    </source>
</evidence>
<dbReference type="InterPro" id="IPR012977">
    <property type="entry name" value="SDA1_N"/>
</dbReference>
<feature type="compositionally biased region" description="Basic and acidic residues" evidence="7">
    <location>
        <begin position="719"/>
        <end position="750"/>
    </location>
</feature>
<dbReference type="GO" id="GO:0005730">
    <property type="term" value="C:nucleolus"/>
    <property type="evidence" value="ECO:0007669"/>
    <property type="project" value="UniProtKB-SubCell"/>
</dbReference>
<feature type="compositionally biased region" description="Basic residues" evidence="7">
    <location>
        <begin position="760"/>
        <end position="782"/>
    </location>
</feature>
<evidence type="ECO:0000256" key="3">
    <source>
        <dbReference type="ARBA" id="ARBA00022517"/>
    </source>
</evidence>
<feature type="compositionally biased region" description="Low complexity" evidence="7">
    <location>
        <begin position="554"/>
        <end position="578"/>
    </location>
</feature>
<protein>
    <recommendedName>
        <fullName evidence="6">Protein SDA1</fullName>
    </recommendedName>
</protein>
<dbReference type="GO" id="GO:0042273">
    <property type="term" value="P:ribosomal large subunit biogenesis"/>
    <property type="evidence" value="ECO:0007669"/>
    <property type="project" value="UniProtKB-UniRule"/>
</dbReference>
<feature type="compositionally biased region" description="Acidic residues" evidence="7">
    <location>
        <begin position="520"/>
        <end position="553"/>
    </location>
</feature>
<dbReference type="EMBL" id="GDKF01009577">
    <property type="protein sequence ID" value="JAT69045.1"/>
    <property type="molecule type" value="Transcribed_RNA"/>
</dbReference>
<feature type="compositionally biased region" description="Acidic residues" evidence="7">
    <location>
        <begin position="502"/>
        <end position="512"/>
    </location>
</feature>
<dbReference type="PANTHER" id="PTHR12730:SF0">
    <property type="entry name" value="PROTEIN SDA1 HOMOLOG"/>
    <property type="match status" value="1"/>
</dbReference>
<feature type="region of interest" description="Disordered" evidence="7">
    <location>
        <begin position="657"/>
        <end position="681"/>
    </location>
</feature>